<feature type="region of interest" description="Disordered" evidence="3">
    <location>
        <begin position="421"/>
        <end position="446"/>
    </location>
</feature>
<evidence type="ECO:0000256" key="3">
    <source>
        <dbReference type="SAM" id="MobiDB-lite"/>
    </source>
</evidence>
<evidence type="ECO:0000313" key="4">
    <source>
        <dbReference type="EMBL" id="CAI3984418.1"/>
    </source>
</evidence>
<dbReference type="InterPro" id="IPR001525">
    <property type="entry name" value="C5_MeTfrase"/>
</dbReference>
<dbReference type="OrthoDB" id="423221at2759"/>
<dbReference type="Gene3D" id="3.40.50.150">
    <property type="entry name" value="Vaccinia Virus protein VP39"/>
    <property type="match status" value="1"/>
</dbReference>
<dbReference type="Pfam" id="PF00145">
    <property type="entry name" value="DNA_methylase"/>
    <property type="match status" value="1"/>
</dbReference>
<dbReference type="GO" id="GO:0008168">
    <property type="term" value="F:methyltransferase activity"/>
    <property type="evidence" value="ECO:0007669"/>
    <property type="project" value="UniProtKB-KW"/>
</dbReference>
<proteinExistence type="predicted"/>
<evidence type="ECO:0000313" key="6">
    <source>
        <dbReference type="Proteomes" id="UP001152797"/>
    </source>
</evidence>
<keyword evidence="2" id="KW-0808">Transferase</keyword>
<evidence type="ECO:0000256" key="1">
    <source>
        <dbReference type="ARBA" id="ARBA00022603"/>
    </source>
</evidence>
<keyword evidence="6" id="KW-1185">Reference proteome</keyword>
<dbReference type="InterPro" id="IPR029063">
    <property type="entry name" value="SAM-dependent_MTases_sf"/>
</dbReference>
<accession>A0A9P1C429</accession>
<keyword evidence="1" id="KW-0489">Methyltransferase</keyword>
<comment type="caution">
    <text evidence="4">The sequence shown here is derived from an EMBL/GenBank/DDBJ whole genome shotgun (WGS) entry which is preliminary data.</text>
</comment>
<dbReference type="EMBL" id="CAMXCT010000890">
    <property type="protein sequence ID" value="CAI3984418.1"/>
    <property type="molecule type" value="Genomic_DNA"/>
</dbReference>
<reference evidence="4" key="1">
    <citation type="submission" date="2022-10" db="EMBL/GenBank/DDBJ databases">
        <authorList>
            <person name="Chen Y."/>
            <person name="Dougan E. K."/>
            <person name="Chan C."/>
            <person name="Rhodes N."/>
            <person name="Thang M."/>
        </authorList>
    </citation>
    <scope>NUCLEOTIDE SEQUENCE</scope>
</reference>
<reference evidence="5 6" key="2">
    <citation type="submission" date="2024-05" db="EMBL/GenBank/DDBJ databases">
        <authorList>
            <person name="Chen Y."/>
            <person name="Shah S."/>
            <person name="Dougan E. K."/>
            <person name="Thang M."/>
            <person name="Chan C."/>
        </authorList>
    </citation>
    <scope>NUCLEOTIDE SEQUENCE [LARGE SCALE GENOMIC DNA]</scope>
</reference>
<evidence type="ECO:0000313" key="5">
    <source>
        <dbReference type="EMBL" id="CAL4771730.1"/>
    </source>
</evidence>
<dbReference type="AlphaFoldDB" id="A0A9P1C429"/>
<dbReference type="EMBL" id="CAMXCT030000890">
    <property type="protein sequence ID" value="CAL4771730.1"/>
    <property type="molecule type" value="Genomic_DNA"/>
</dbReference>
<sequence length="1076" mass="120872">MKMLLPSDFQTLQVTAEHLDGRSIHLGTTCSGTDIGVTAVKSMLKKLNRTFGVKIGLVHTFSCELDPDKRQYILDAFDEVQHVFDDVRSFSSGSAWCYVCGKTHSTSNLPLDLLLCGPSCKDVSTENPGRASYGGCYSDGDKDEDGTSGPTYKHGFRGVVQILQPIAAIYENVQGAAQCTKSKDKKTTHPPAVEVVQEDMEMLGYEFVWTVLDSQKFLLRQRRNRVWGCAQLNVGIDKGIYADTFHRVLASLQSDVHFTMEASFKQGLPRVPASTEREKELLERSLRHYQASGSDNVFFDASTSVSRSESQIECALDVATCVRPTHGIYSVRLGRYLHAEELLACQGIWRVDSENMQVWDAMVKREKFAQNMAGNSFSATVCQANFLTCLIACDGWRELQPATPGTAATGNAKRQKIGCRQDVGDTAGTPSATAETSKSQPLLEKKEDAKKTACLSGSQTIPTRRLRRKTTLAQQWTLVCSTAPALMKKYKEIPNSLRSFMRIPKLKYQPKMTTAVEQIHLPLPLQMVVEDMVMERIGLGEEVTVQYVKSTLVMCCEMWNTVVDSMKLSLRDRALAMIREQDAELAALNPQELDQKLNEFMTRTQRLLAPIRVSENDATLVWSTVFRPQRRTLQKVACLKGVQADPVAKSLYLRQIRTITTLSFIDGTVGRGYITFREGGISQATRDKVNHKFGQYLHVAQTHHLDILVPARICDIEQVKVALQRCRGSMTNLMDLDELVEFDGEETQAGEISFVWAIQGNDAAEPESTRVSLPSWVSTILELRICKFVSEHDKWQMAINKRAASGHELTKKQKEKYDIWLASNVQRLVFNKKRRCYVSESRQITKDCIVLQLELSETPADLLLSSGSSDKKFQLVLLKHDAIGSTSKLPDVLDQPVSEEILLIAAAEQTKEDEQDQQEDLGEDQVHELEDEKFAAEYPNAGHDDESHTFMVLADSDDEDDDIPEIPGTQTTRMKTFHLRDAWVRLEKLNLTEMPRHVKGCFIGCHQTSRQWQGFYPGSKITMSCVWGGKTKRTEEEAILRAIRGVLESHLHAQPKDKLWAKQLAKLKEAEATQSF</sequence>
<feature type="compositionally biased region" description="Polar residues" evidence="3">
    <location>
        <begin position="428"/>
        <end position="440"/>
    </location>
</feature>
<organism evidence="4">
    <name type="scientific">Cladocopium goreaui</name>
    <dbReference type="NCBI Taxonomy" id="2562237"/>
    <lineage>
        <taxon>Eukaryota</taxon>
        <taxon>Sar</taxon>
        <taxon>Alveolata</taxon>
        <taxon>Dinophyceae</taxon>
        <taxon>Suessiales</taxon>
        <taxon>Symbiodiniaceae</taxon>
        <taxon>Cladocopium</taxon>
    </lineage>
</organism>
<gene>
    <name evidence="4" type="ORF">C1SCF055_LOCUS11960</name>
</gene>
<dbReference type="GO" id="GO:0032259">
    <property type="term" value="P:methylation"/>
    <property type="evidence" value="ECO:0007669"/>
    <property type="project" value="UniProtKB-KW"/>
</dbReference>
<dbReference type="Proteomes" id="UP001152797">
    <property type="component" value="Unassembled WGS sequence"/>
</dbReference>
<dbReference type="SUPFAM" id="SSF53335">
    <property type="entry name" value="S-adenosyl-L-methionine-dependent methyltransferases"/>
    <property type="match status" value="1"/>
</dbReference>
<evidence type="ECO:0000256" key="2">
    <source>
        <dbReference type="ARBA" id="ARBA00022679"/>
    </source>
</evidence>
<name>A0A9P1C429_9DINO</name>
<dbReference type="EMBL" id="CAMXCT020000890">
    <property type="protein sequence ID" value="CAL1137793.1"/>
    <property type="molecule type" value="Genomic_DNA"/>
</dbReference>
<protein>
    <submittedName>
        <fullName evidence="5">Malate dehydrogenase 2, mitochondrial</fullName>
    </submittedName>
</protein>